<name>A0A6J2X2C7_SITOR</name>
<keyword evidence="1" id="KW-0479">Metal-binding</keyword>
<dbReference type="PANTHER" id="PTHR16442">
    <property type="entry name" value="RING FINGER PROTEIN 17"/>
    <property type="match status" value="1"/>
</dbReference>
<dbReference type="GO" id="GO:0005737">
    <property type="term" value="C:cytoplasm"/>
    <property type="evidence" value="ECO:0007669"/>
    <property type="project" value="UniProtKB-ARBA"/>
</dbReference>
<evidence type="ECO:0000259" key="3">
    <source>
        <dbReference type="PROSITE" id="PS50304"/>
    </source>
</evidence>
<sequence length="941" mass="107476">MYKCFLSIKLHYKCMRKIKNYCRDLIEDKDDLNSNIEKVLCNITRQVTVLSEHCNSSLAEKELVLKYITKTMALFTELNHSVLKFLEDDLSFANPDICKQSRLSDENSKSKFNESLLSNFLKNDSQYHDDQRKCLENTVLKISFDENRHTYGKNGTLGNLDVLSSTVIENSVVPDRKCTKGITTNCTNDESKQFLPVSTNDCLLRNSGQIDCNLQEIEKIRENMKVLSTKLEFNDNTKNHSFQDVPNSSVNHEIPVNDLLTNKLSEDVIEKNVDEISTINNPCNDISNLEPVHEILNNNTEINQISILPKNTTGAIRKYSGTENYLTDSTAPSSAFSKVNIWLENSNPAITVGLNNCIEDNSVINKLVELKRRDEHKDDKLESLRFVPMEASDSIKNDLYSDVSSIKKKKSKKNKGLKNTNERHTLEPMQVPSKGTICTFAHIVSPSEFYLQIVSETNSKNLDLVTYNLNQTFKQTNSKYRTKREAFLALGNFCCGYVIEKKDWFRLSVINWKLEYESDNVEVQAVDYGYEHTISYKYLRELTQDLSQIPILAIKCHFPLLYPPGSTVSNKITEWPSVSIEGLDNIANLPVDNTKSEYNFFEIIFSMPQGDSVAVDLIQHNGDGTSLGALLVEFDLGVEIGDEPNQYVDDMNLDMFLADTDKMETANNLNELVWGYDPTDEARICKFSRPDGTCFKGANCKLDHVLLKDGYTTDKVEVFNTTKKEMVLPKKGEIRQILVTAFVDPCTYIVQIVNDPVNDESIGAKVDKELSNLIDFMNKPRTISNYDGFKLYPSLGELVVVYSKSLDLWVRARVLDFEDFRDSIKIYTLDFGEYFSVQLKDLRMMKEEFVTLPFQAVKVHLCAYKPKESCNKNLVQTFFDNHIIYKNFLAYFQSNVDPLKVKITTYKGQDIGITLLKKDFVDKSIIDLSNFDTGNKILDLE</sequence>
<accession>A0A6J2X2C7</accession>
<dbReference type="InParanoid" id="A0A6J2X2C7"/>
<gene>
    <name evidence="5" type="primary">LOC115874380</name>
</gene>
<keyword evidence="4" id="KW-1185">Reference proteome</keyword>
<keyword evidence="1" id="KW-0863">Zinc-finger</keyword>
<dbReference type="GO" id="GO:0008270">
    <property type="term" value="F:zinc ion binding"/>
    <property type="evidence" value="ECO:0007669"/>
    <property type="project" value="UniProtKB-KW"/>
</dbReference>
<dbReference type="InterPro" id="IPR035437">
    <property type="entry name" value="SNase_OB-fold_sf"/>
</dbReference>
<keyword evidence="1" id="KW-0862">Zinc</keyword>
<reference evidence="5" key="1">
    <citation type="submission" date="2025-08" db="UniProtKB">
        <authorList>
            <consortium name="RefSeq"/>
        </authorList>
    </citation>
    <scope>IDENTIFICATION</scope>
    <source>
        <tissue evidence="5">Gonads</tissue>
    </source>
</reference>
<evidence type="ECO:0000313" key="5">
    <source>
        <dbReference type="RefSeq" id="XP_030745386.1"/>
    </source>
</evidence>
<feature type="domain" description="C3H1-type" evidence="2">
    <location>
        <begin position="679"/>
        <end position="707"/>
    </location>
</feature>
<dbReference type="AlphaFoldDB" id="A0A6J2X2C7"/>
<dbReference type="InterPro" id="IPR000571">
    <property type="entry name" value="Znf_CCCH"/>
</dbReference>
<dbReference type="OrthoDB" id="10052065at2759"/>
<dbReference type="Pfam" id="PF00567">
    <property type="entry name" value="TUDOR"/>
    <property type="match status" value="2"/>
</dbReference>
<feature type="domain" description="Tudor" evidence="3">
    <location>
        <begin position="487"/>
        <end position="549"/>
    </location>
</feature>
<dbReference type="KEGG" id="soy:115874380"/>
<dbReference type="PROSITE" id="PS50304">
    <property type="entry name" value="TUDOR"/>
    <property type="match status" value="2"/>
</dbReference>
<feature type="domain" description="Tudor" evidence="3">
    <location>
        <begin position="792"/>
        <end position="852"/>
    </location>
</feature>
<dbReference type="RefSeq" id="XP_030745386.1">
    <property type="nucleotide sequence ID" value="XM_030889526.1"/>
</dbReference>
<dbReference type="SUPFAM" id="SSF63748">
    <property type="entry name" value="Tudor/PWWP/MBT"/>
    <property type="match status" value="2"/>
</dbReference>
<proteinExistence type="predicted"/>
<dbReference type="Proteomes" id="UP000504635">
    <property type="component" value="Unplaced"/>
</dbReference>
<dbReference type="InterPro" id="IPR002999">
    <property type="entry name" value="Tudor"/>
</dbReference>
<dbReference type="PROSITE" id="PS50103">
    <property type="entry name" value="ZF_C3H1"/>
    <property type="match status" value="1"/>
</dbReference>
<dbReference type="PANTHER" id="PTHR16442:SF1">
    <property type="entry name" value="RING FINGER PROTEIN 17"/>
    <property type="match status" value="1"/>
</dbReference>
<feature type="zinc finger region" description="C3H1-type" evidence="1">
    <location>
        <begin position="679"/>
        <end position="707"/>
    </location>
</feature>
<dbReference type="Gene3D" id="2.30.30.140">
    <property type="match status" value="2"/>
</dbReference>
<dbReference type="GeneID" id="115874380"/>
<organism evidence="4 5">
    <name type="scientific">Sitophilus oryzae</name>
    <name type="common">Rice weevil</name>
    <name type="synonym">Curculio oryzae</name>
    <dbReference type="NCBI Taxonomy" id="7048"/>
    <lineage>
        <taxon>Eukaryota</taxon>
        <taxon>Metazoa</taxon>
        <taxon>Ecdysozoa</taxon>
        <taxon>Arthropoda</taxon>
        <taxon>Hexapoda</taxon>
        <taxon>Insecta</taxon>
        <taxon>Pterygota</taxon>
        <taxon>Neoptera</taxon>
        <taxon>Endopterygota</taxon>
        <taxon>Coleoptera</taxon>
        <taxon>Polyphaga</taxon>
        <taxon>Cucujiformia</taxon>
        <taxon>Curculionidae</taxon>
        <taxon>Dryophthorinae</taxon>
        <taxon>Sitophilus</taxon>
    </lineage>
</organism>
<evidence type="ECO:0000313" key="4">
    <source>
        <dbReference type="Proteomes" id="UP000504635"/>
    </source>
</evidence>
<evidence type="ECO:0000256" key="1">
    <source>
        <dbReference type="PROSITE-ProRule" id="PRU00723"/>
    </source>
</evidence>
<protein>
    <submittedName>
        <fullName evidence="5">Uncharacterized protein LOC115874380 isoform X1</fullName>
    </submittedName>
</protein>
<dbReference type="Gene3D" id="2.40.50.90">
    <property type="match status" value="1"/>
</dbReference>
<evidence type="ECO:0000259" key="2">
    <source>
        <dbReference type="PROSITE" id="PS50103"/>
    </source>
</evidence>